<evidence type="ECO:0000259" key="5">
    <source>
        <dbReference type="Pfam" id="PF00884"/>
    </source>
</evidence>
<keyword evidence="4" id="KW-0106">Calcium</keyword>
<evidence type="ECO:0000313" key="6">
    <source>
        <dbReference type="EMBL" id="VGO19557.1"/>
    </source>
</evidence>
<dbReference type="PANTHER" id="PTHR42693:SF53">
    <property type="entry name" value="ENDO-4-O-SULFATASE"/>
    <property type="match status" value="1"/>
</dbReference>
<proteinExistence type="inferred from homology"/>
<evidence type="ECO:0000313" key="7">
    <source>
        <dbReference type="Proteomes" id="UP000346198"/>
    </source>
</evidence>
<gene>
    <name evidence="6" type="primary">atsA_153</name>
    <name evidence="6" type="ORF">SCARR_01616</name>
</gene>
<keyword evidence="3" id="KW-0378">Hydrolase</keyword>
<dbReference type="EMBL" id="CAAHFH010000001">
    <property type="protein sequence ID" value="VGO19557.1"/>
    <property type="molecule type" value="Genomic_DNA"/>
</dbReference>
<dbReference type="Gene3D" id="3.30.1120.10">
    <property type="match status" value="1"/>
</dbReference>
<dbReference type="InterPro" id="IPR024607">
    <property type="entry name" value="Sulfatase_CS"/>
</dbReference>
<protein>
    <submittedName>
        <fullName evidence="6">Arylsulfatase</fullName>
    </submittedName>
</protein>
<dbReference type="SUPFAM" id="SSF53649">
    <property type="entry name" value="Alkaline phosphatase-like"/>
    <property type="match status" value="1"/>
</dbReference>
<dbReference type="PROSITE" id="PS00523">
    <property type="entry name" value="SULFATASE_1"/>
    <property type="match status" value="1"/>
</dbReference>
<evidence type="ECO:0000256" key="3">
    <source>
        <dbReference type="ARBA" id="ARBA00022801"/>
    </source>
</evidence>
<dbReference type="GO" id="GO:0004065">
    <property type="term" value="F:arylsulfatase activity"/>
    <property type="evidence" value="ECO:0007669"/>
    <property type="project" value="TreeGrafter"/>
</dbReference>
<comment type="similarity">
    <text evidence="1">Belongs to the sulfatase family.</text>
</comment>
<dbReference type="Pfam" id="PF00884">
    <property type="entry name" value="Sulfatase"/>
    <property type="match status" value="1"/>
</dbReference>
<evidence type="ECO:0000256" key="2">
    <source>
        <dbReference type="ARBA" id="ARBA00022723"/>
    </source>
</evidence>
<dbReference type="Proteomes" id="UP000346198">
    <property type="component" value="Unassembled WGS sequence"/>
</dbReference>
<reference evidence="6 7" key="1">
    <citation type="submission" date="2019-04" db="EMBL/GenBank/DDBJ databases">
        <authorList>
            <person name="Van Vliet M D."/>
        </authorList>
    </citation>
    <scope>NUCLEOTIDE SEQUENCE [LARGE SCALE GENOMIC DNA]</scope>
    <source>
        <strain evidence="6 7">F21</strain>
    </source>
</reference>
<dbReference type="InterPro" id="IPR000917">
    <property type="entry name" value="Sulfatase_N"/>
</dbReference>
<dbReference type="PANTHER" id="PTHR42693">
    <property type="entry name" value="ARYLSULFATASE FAMILY MEMBER"/>
    <property type="match status" value="1"/>
</dbReference>
<dbReference type="AlphaFoldDB" id="A0A6C2UJD9"/>
<dbReference type="CDD" id="cd16143">
    <property type="entry name" value="ARS_like"/>
    <property type="match status" value="1"/>
</dbReference>
<dbReference type="InterPro" id="IPR050738">
    <property type="entry name" value="Sulfatase"/>
</dbReference>
<accession>A0A6C2UJD9</accession>
<name>A0A6C2UJD9_9BACT</name>
<evidence type="ECO:0000256" key="4">
    <source>
        <dbReference type="ARBA" id="ARBA00022837"/>
    </source>
</evidence>
<organism evidence="6 7">
    <name type="scientific">Pontiella sulfatireligans</name>
    <dbReference type="NCBI Taxonomy" id="2750658"/>
    <lineage>
        <taxon>Bacteria</taxon>
        <taxon>Pseudomonadati</taxon>
        <taxon>Kiritimatiellota</taxon>
        <taxon>Kiritimatiellia</taxon>
        <taxon>Kiritimatiellales</taxon>
        <taxon>Pontiellaceae</taxon>
        <taxon>Pontiella</taxon>
    </lineage>
</organism>
<feature type="domain" description="Sulfatase N-terminal" evidence="5">
    <location>
        <begin position="26"/>
        <end position="372"/>
    </location>
</feature>
<keyword evidence="7" id="KW-1185">Reference proteome</keyword>
<dbReference type="RefSeq" id="WP_136060941.1">
    <property type="nucleotide sequence ID" value="NZ_CAAHFH010000001.1"/>
</dbReference>
<sequence length="495" mass="55440">MNIKTLPIFLAFIVMLALSVAAKERPNIVVILADDYGVGSANCYGADIKHIRTPHIDRLAKEGMRFTDANTPASVCSPTRYAFLTGRYAWRGKLQYGVLTPPEGPLLIEPELTTLPEYFKQFDYQTAHIGKWHLGYTNMEEVKDLSAQPLEPGPRSLGFDYHFAVPNQIDWRPKVYIENESIWGLRSKGQSPYGKSFYGGSSYHGYDAPQRVTTEVTQDLSDAARNWIFKAVRQNPDKPFFLYFAPVAVHHPISPSEKWRGSSGVGPYGDFIHDLDHSVGEIMDALAYSGVLENTVVVFTSDNGGDYCPEEQRARTLGFKNNGDIRGDKQTIYEGGFKVPFIVRWPKMIQERSVSDRMVNVVDLYATFQELVSGSVLGPKVAAADSFSFYDTLRGTESQEAVRETMVVNDVFGVAAIRMGDWKYIEGKPKKPAHQNKAKNRGRKTAPELYNLSQDPAESEDLIAQFPEIVKNMQARLDLIRSQGSERITKNGGVK</sequence>
<keyword evidence="2" id="KW-0479">Metal-binding</keyword>
<dbReference type="Gene3D" id="3.40.720.10">
    <property type="entry name" value="Alkaline Phosphatase, subunit A"/>
    <property type="match status" value="1"/>
</dbReference>
<evidence type="ECO:0000256" key="1">
    <source>
        <dbReference type="ARBA" id="ARBA00008779"/>
    </source>
</evidence>
<dbReference type="InterPro" id="IPR017850">
    <property type="entry name" value="Alkaline_phosphatase_core_sf"/>
</dbReference>
<dbReference type="GO" id="GO:0046872">
    <property type="term" value="F:metal ion binding"/>
    <property type="evidence" value="ECO:0007669"/>
    <property type="project" value="UniProtKB-KW"/>
</dbReference>